<name>A0A161HC52_9RHOB</name>
<proteinExistence type="inferred from homology"/>
<evidence type="ECO:0000256" key="2">
    <source>
        <dbReference type="ARBA" id="ARBA00023186"/>
    </source>
</evidence>
<dbReference type="Gene3D" id="1.10.4190.10">
    <property type="entry name" value="Urease accessory protein UreF"/>
    <property type="match status" value="1"/>
</dbReference>
<dbReference type="GO" id="GO:0016151">
    <property type="term" value="F:nickel cation binding"/>
    <property type="evidence" value="ECO:0007669"/>
    <property type="project" value="UniProtKB-UniRule"/>
</dbReference>
<keyword evidence="3" id="KW-0963">Cytoplasm</keyword>
<evidence type="ECO:0000256" key="3">
    <source>
        <dbReference type="HAMAP-Rule" id="MF_01385"/>
    </source>
</evidence>
<dbReference type="Proteomes" id="UP000076128">
    <property type="component" value="Chromosome"/>
</dbReference>
<dbReference type="PATRIC" id="fig|1335048.3.peg.2246"/>
<dbReference type="KEGG" id="daa:AKL17_2153"/>
<evidence type="ECO:0000313" key="4">
    <source>
        <dbReference type="EMBL" id="AMY69399.1"/>
    </source>
</evidence>
<dbReference type="EMBL" id="CP012661">
    <property type="protein sequence ID" value="AMY69399.1"/>
    <property type="molecule type" value="Genomic_DNA"/>
</dbReference>
<comment type="similarity">
    <text evidence="3">Belongs to the UreF family.</text>
</comment>
<organism evidence="4 5">
    <name type="scientific">Frigidibacter mobilis</name>
    <dbReference type="NCBI Taxonomy" id="1335048"/>
    <lineage>
        <taxon>Bacteria</taxon>
        <taxon>Pseudomonadati</taxon>
        <taxon>Pseudomonadota</taxon>
        <taxon>Alphaproteobacteria</taxon>
        <taxon>Rhodobacterales</taxon>
        <taxon>Paracoccaceae</taxon>
        <taxon>Frigidibacter</taxon>
    </lineage>
</organism>
<comment type="subcellular location">
    <subcellularLocation>
        <location evidence="3">Cytoplasm</location>
    </subcellularLocation>
</comment>
<comment type="subunit">
    <text evidence="3">UreD, UreF and UreG form a complex that acts as a GTP-hydrolysis-dependent molecular chaperone, activating the urease apoprotein by helping to assemble the nickel containing metallocenter of UreC. The UreE protein probably delivers the nickel.</text>
</comment>
<protein>
    <recommendedName>
        <fullName evidence="3">Urease accessory protein UreF</fullName>
    </recommendedName>
</protein>
<dbReference type="AlphaFoldDB" id="A0A161HC52"/>
<dbReference type="InterPro" id="IPR002639">
    <property type="entry name" value="UreF"/>
</dbReference>
<sequence>MSEAATETAPAPDSALMTLVQWLSPAFPVGGYAYSHGLEWAISAGLIRDAAALQGWLADVIGFGSGRSDAVLLALALAPGADHAALAAYAGALAPAKERLTETAEQGRAFTLATNALLGAEHPPAPLPVAVGRAAAGLGLPVERVLALYLHSFASSLVQGAVRFVPLGQTEGQQVLASLHPVISQVASWAATAGLDDLGSAGFGSDMAAMAHEGMEVRIFRS</sequence>
<dbReference type="PIRSF" id="PIRSF009467">
    <property type="entry name" value="Ureas_acces_UreF"/>
    <property type="match status" value="1"/>
</dbReference>
<accession>A0A161HC52</accession>
<dbReference type="InterPro" id="IPR038277">
    <property type="entry name" value="UreF_sf"/>
</dbReference>
<dbReference type="HAMAP" id="MF_01385">
    <property type="entry name" value="UreF"/>
    <property type="match status" value="1"/>
</dbReference>
<keyword evidence="2 3" id="KW-0143">Chaperone</keyword>
<dbReference type="STRING" id="1335048.AKL17_2153"/>
<dbReference type="RefSeq" id="WP_066813083.1">
    <property type="nucleotide sequence ID" value="NZ_CP012661.1"/>
</dbReference>
<evidence type="ECO:0000313" key="5">
    <source>
        <dbReference type="Proteomes" id="UP000076128"/>
    </source>
</evidence>
<dbReference type="OrthoDB" id="9798772at2"/>
<evidence type="ECO:0000256" key="1">
    <source>
        <dbReference type="ARBA" id="ARBA00022988"/>
    </source>
</evidence>
<dbReference type="GO" id="GO:0005737">
    <property type="term" value="C:cytoplasm"/>
    <property type="evidence" value="ECO:0007669"/>
    <property type="project" value="UniProtKB-SubCell"/>
</dbReference>
<dbReference type="PANTHER" id="PTHR33620:SF1">
    <property type="entry name" value="UREASE ACCESSORY PROTEIN F"/>
    <property type="match status" value="1"/>
</dbReference>
<reference evidence="4 5" key="1">
    <citation type="submission" date="2015-09" db="EMBL/GenBank/DDBJ databases">
        <title>Complete genome sequence of Defluviimonas alba cai42t isolated from an oilfield in Xinjiang.</title>
        <authorList>
            <person name="Geng S."/>
            <person name="Pan X."/>
            <person name="Wu X."/>
        </authorList>
    </citation>
    <scope>NUCLEOTIDE SEQUENCE [LARGE SCALE GENOMIC DNA]</scope>
    <source>
        <strain evidence="5">cai42</strain>
    </source>
</reference>
<keyword evidence="1 3" id="KW-0996">Nickel insertion</keyword>
<keyword evidence="5" id="KW-1185">Reference proteome</keyword>
<dbReference type="PANTHER" id="PTHR33620">
    <property type="entry name" value="UREASE ACCESSORY PROTEIN F"/>
    <property type="match status" value="1"/>
</dbReference>
<dbReference type="Pfam" id="PF01730">
    <property type="entry name" value="UreF"/>
    <property type="match status" value="1"/>
</dbReference>
<gene>
    <name evidence="3" type="primary">ureF</name>
    <name evidence="4" type="ORF">AKL17_2153</name>
</gene>
<comment type="function">
    <text evidence="3">Required for maturation of urease via the functional incorporation of the urease nickel metallocenter.</text>
</comment>